<dbReference type="GO" id="GO:0016757">
    <property type="term" value="F:glycosyltransferase activity"/>
    <property type="evidence" value="ECO:0007669"/>
    <property type="project" value="InterPro"/>
</dbReference>
<accession>A0A2U8FC05</accession>
<protein>
    <submittedName>
        <fullName evidence="3">Glycosyltransferase</fullName>
    </submittedName>
</protein>
<dbReference type="PANTHER" id="PTHR46401">
    <property type="entry name" value="GLYCOSYLTRANSFERASE WBBK-RELATED"/>
    <property type="match status" value="1"/>
</dbReference>
<feature type="domain" description="Glycosyltransferase subfamily 4-like N-terminal" evidence="2">
    <location>
        <begin position="13"/>
        <end position="174"/>
    </location>
</feature>
<feature type="domain" description="Glycosyl transferase family 1" evidence="1">
    <location>
        <begin position="187"/>
        <end position="337"/>
    </location>
</feature>
<dbReference type="EMBL" id="CP021886">
    <property type="protein sequence ID" value="AWI33538.1"/>
    <property type="molecule type" value="Genomic_DNA"/>
</dbReference>
<sequence length="368" mass="41894">MKITFLIDVMRRGGAQKILSLILDILSCNGFEVQLVVLKKTQDVMEIPNIKVFYLLGSEKEPLLPNSFLLLESFSNIAKDCDLIVSFMDFITSYYAVLGAKILSKPYYIFVRCEPSFVENNFPQSGINHTLYAMCLQGALRVVCNSRASCKDVERNFGVLRTKIDLLYNPIDTAKIMRLSQQALEFPKQEGEVFCFAIGRLHAQKNYLTLLQAFKALPNFIKLYILGEGEQREEIEAYLQTHQMQNVILLGFKENIYPLLKKADIFIHTSYYEGFPNAVLEAASLGLPLLLSNIPTHKEIFEDKALFFDPYNAEELCENLKGLIKNTALLAKLKKQSFEALKQYSMESFSKEVLRIFQEAKTALGKPS</sequence>
<dbReference type="KEGG" id="had:CDV25_01260"/>
<dbReference type="Proteomes" id="UP000244890">
    <property type="component" value="Chromosome"/>
</dbReference>
<dbReference type="Pfam" id="PF00534">
    <property type="entry name" value="Glycos_transf_1"/>
    <property type="match status" value="1"/>
</dbReference>
<evidence type="ECO:0000313" key="3">
    <source>
        <dbReference type="EMBL" id="AWI33538.1"/>
    </source>
</evidence>
<evidence type="ECO:0000259" key="1">
    <source>
        <dbReference type="Pfam" id="PF00534"/>
    </source>
</evidence>
<dbReference type="OrthoDB" id="9781738at2"/>
<dbReference type="SUPFAM" id="SSF53756">
    <property type="entry name" value="UDP-Glycosyltransferase/glycogen phosphorylase"/>
    <property type="match status" value="1"/>
</dbReference>
<dbReference type="PANTHER" id="PTHR46401:SF8">
    <property type="entry name" value="BLL6006 PROTEIN"/>
    <property type="match status" value="1"/>
</dbReference>
<dbReference type="InterPro" id="IPR028098">
    <property type="entry name" value="Glyco_trans_4-like_N"/>
</dbReference>
<evidence type="ECO:0000259" key="2">
    <source>
        <dbReference type="Pfam" id="PF13439"/>
    </source>
</evidence>
<dbReference type="AlphaFoldDB" id="A0A2U8FC05"/>
<name>A0A2U8FC05_9HELI</name>
<dbReference type="InterPro" id="IPR001296">
    <property type="entry name" value="Glyco_trans_1"/>
</dbReference>
<dbReference type="RefSeq" id="WP_108910434.1">
    <property type="nucleotide sequence ID" value="NZ_CP021886.1"/>
</dbReference>
<dbReference type="Pfam" id="PF13439">
    <property type="entry name" value="Glyco_transf_4"/>
    <property type="match status" value="1"/>
</dbReference>
<organism evidence="3 4">
    <name type="scientific">Helicobacter apodemus</name>
    <dbReference type="NCBI Taxonomy" id="135569"/>
    <lineage>
        <taxon>Bacteria</taxon>
        <taxon>Pseudomonadati</taxon>
        <taxon>Campylobacterota</taxon>
        <taxon>Epsilonproteobacteria</taxon>
        <taxon>Campylobacterales</taxon>
        <taxon>Helicobacteraceae</taxon>
        <taxon>Helicobacter</taxon>
    </lineage>
</organism>
<evidence type="ECO:0000313" key="4">
    <source>
        <dbReference type="Proteomes" id="UP000244890"/>
    </source>
</evidence>
<dbReference type="Gene3D" id="3.40.50.2000">
    <property type="entry name" value="Glycogen Phosphorylase B"/>
    <property type="match status" value="2"/>
</dbReference>
<dbReference type="CDD" id="cd03811">
    <property type="entry name" value="GT4_GT28_WabH-like"/>
    <property type="match status" value="1"/>
</dbReference>
<keyword evidence="3" id="KW-0808">Transferase</keyword>
<gene>
    <name evidence="3" type="ORF">CDV25_01260</name>
</gene>
<reference evidence="3 4" key="1">
    <citation type="submission" date="2017-06" db="EMBL/GenBank/DDBJ databases">
        <title>Complete genome of Helicobacter apodemus.</title>
        <authorList>
            <person name="Cho S."/>
        </authorList>
    </citation>
    <scope>NUCLEOTIDE SEQUENCE [LARGE SCALE GENOMIC DNA]</scope>
    <source>
        <strain evidence="4">SNUVETPUB-15-01</strain>
    </source>
</reference>
<proteinExistence type="predicted"/>